<keyword evidence="9" id="KW-0564">Palmitate</keyword>
<keyword evidence="11" id="KW-0998">Cell outer membrane</keyword>
<evidence type="ECO:0000256" key="6">
    <source>
        <dbReference type="ARBA" id="ARBA00022729"/>
    </source>
</evidence>
<keyword evidence="5" id="KW-0813">Transport</keyword>
<evidence type="ECO:0000256" key="8">
    <source>
        <dbReference type="ARBA" id="ARBA00023136"/>
    </source>
</evidence>
<comment type="caution">
    <text evidence="14">The sequence shown here is derived from an EMBL/GenBank/DDBJ whole genome shotgun (WGS) entry which is preliminary data.</text>
</comment>
<feature type="signal peptide" evidence="13">
    <location>
        <begin position="1"/>
        <end position="29"/>
    </location>
</feature>
<evidence type="ECO:0000256" key="13">
    <source>
        <dbReference type="SAM" id="SignalP"/>
    </source>
</evidence>
<feature type="chain" id="PRO_5021213674" description="Outer-membrane lipoprotein LolB" evidence="13">
    <location>
        <begin position="30"/>
        <end position="163"/>
    </location>
</feature>
<dbReference type="Gene3D" id="2.50.20.10">
    <property type="entry name" value="Lipoprotein localisation LolA/LolB/LppX"/>
    <property type="match status" value="1"/>
</dbReference>
<evidence type="ECO:0000256" key="11">
    <source>
        <dbReference type="ARBA" id="ARBA00023237"/>
    </source>
</evidence>
<dbReference type="Pfam" id="PF03550">
    <property type="entry name" value="LolB"/>
    <property type="match status" value="1"/>
</dbReference>
<evidence type="ECO:0000256" key="9">
    <source>
        <dbReference type="ARBA" id="ARBA00023139"/>
    </source>
</evidence>
<dbReference type="GO" id="GO:0015031">
    <property type="term" value="P:protein transport"/>
    <property type="evidence" value="ECO:0007669"/>
    <property type="project" value="UniProtKB-KW"/>
</dbReference>
<protein>
    <recommendedName>
        <fullName evidence="4">Outer-membrane lipoprotein LolB</fullName>
    </recommendedName>
</protein>
<evidence type="ECO:0000313" key="15">
    <source>
        <dbReference type="Proteomes" id="UP000298180"/>
    </source>
</evidence>
<evidence type="ECO:0000256" key="2">
    <source>
        <dbReference type="ARBA" id="ARBA00009696"/>
    </source>
</evidence>
<dbReference type="InterPro" id="IPR004565">
    <property type="entry name" value="OM_lipoprot_LolB"/>
</dbReference>
<gene>
    <name evidence="14" type="ORF">EZ313_07125</name>
</gene>
<keyword evidence="10" id="KW-0143">Chaperone</keyword>
<comment type="similarity">
    <text evidence="2">Belongs to the LolB family.</text>
</comment>
<dbReference type="PROSITE" id="PS51257">
    <property type="entry name" value="PROKAR_LIPOPROTEIN"/>
    <property type="match status" value="1"/>
</dbReference>
<accession>A0A4Z0C679</accession>
<evidence type="ECO:0000256" key="7">
    <source>
        <dbReference type="ARBA" id="ARBA00022927"/>
    </source>
</evidence>
<dbReference type="EMBL" id="SMLM01000001">
    <property type="protein sequence ID" value="TFZ06402.1"/>
    <property type="molecule type" value="Genomic_DNA"/>
</dbReference>
<evidence type="ECO:0000256" key="4">
    <source>
        <dbReference type="ARBA" id="ARBA00016202"/>
    </source>
</evidence>
<evidence type="ECO:0000256" key="5">
    <source>
        <dbReference type="ARBA" id="ARBA00022448"/>
    </source>
</evidence>
<dbReference type="RefSeq" id="WP_135262489.1">
    <property type="nucleotide sequence ID" value="NZ_SMLM01000001.1"/>
</dbReference>
<reference evidence="14 15" key="1">
    <citation type="submission" date="2019-03" db="EMBL/GenBank/DDBJ databases">
        <title>Ramlibacter henchirensis DSM 14656, whole genome shotgun sequence.</title>
        <authorList>
            <person name="Zhang X."/>
            <person name="Feng G."/>
            <person name="Zhu H."/>
        </authorList>
    </citation>
    <scope>NUCLEOTIDE SEQUENCE [LARGE SCALE GENOMIC DNA]</scope>
    <source>
        <strain evidence="14 15">DSM 14656</strain>
    </source>
</reference>
<dbReference type="OrthoDB" id="5296388at2"/>
<evidence type="ECO:0000256" key="3">
    <source>
        <dbReference type="ARBA" id="ARBA00011245"/>
    </source>
</evidence>
<name>A0A4Z0C679_9BURK</name>
<dbReference type="SUPFAM" id="SSF89392">
    <property type="entry name" value="Prokaryotic lipoproteins and lipoprotein localization factors"/>
    <property type="match status" value="1"/>
</dbReference>
<comment type="subcellular location">
    <subcellularLocation>
        <location evidence="1">Cell outer membrane</location>
        <topology evidence="1">Lipid-anchor</topology>
    </subcellularLocation>
</comment>
<organism evidence="14 15">
    <name type="scientific">Ramlibacter henchirensis</name>
    <dbReference type="NCBI Taxonomy" id="204072"/>
    <lineage>
        <taxon>Bacteria</taxon>
        <taxon>Pseudomonadati</taxon>
        <taxon>Pseudomonadota</taxon>
        <taxon>Betaproteobacteria</taxon>
        <taxon>Burkholderiales</taxon>
        <taxon>Comamonadaceae</taxon>
        <taxon>Ramlibacter</taxon>
    </lineage>
</organism>
<dbReference type="InterPro" id="IPR029046">
    <property type="entry name" value="LolA/LolB/LppX"/>
</dbReference>
<comment type="subunit">
    <text evidence="3">Monomer.</text>
</comment>
<keyword evidence="8" id="KW-0472">Membrane</keyword>
<sequence length="163" mass="17102">MIAARAGAACVALLLAACAQLPRSPVVDAASGEVRSGRLALSVQDQPSQSFSAGFELRGRPQAGQLTLLNPLGGTLALLQWQPGTAVLQTPGQPPQQFASIEEMVEKAAGAAIPVAALFDWLEGVNTPVPGWQADLSQLAEGRLRAQRHEPPPQADLRVVLDR</sequence>
<evidence type="ECO:0000256" key="1">
    <source>
        <dbReference type="ARBA" id="ARBA00004459"/>
    </source>
</evidence>
<dbReference type="Proteomes" id="UP000298180">
    <property type="component" value="Unassembled WGS sequence"/>
</dbReference>
<keyword evidence="12 14" id="KW-0449">Lipoprotein</keyword>
<evidence type="ECO:0000256" key="12">
    <source>
        <dbReference type="ARBA" id="ARBA00023288"/>
    </source>
</evidence>
<evidence type="ECO:0000313" key="14">
    <source>
        <dbReference type="EMBL" id="TFZ06402.1"/>
    </source>
</evidence>
<evidence type="ECO:0000256" key="10">
    <source>
        <dbReference type="ARBA" id="ARBA00023186"/>
    </source>
</evidence>
<keyword evidence="7" id="KW-0653">Protein transport</keyword>
<dbReference type="GO" id="GO:0009279">
    <property type="term" value="C:cell outer membrane"/>
    <property type="evidence" value="ECO:0007669"/>
    <property type="project" value="UniProtKB-SubCell"/>
</dbReference>
<keyword evidence="6 13" id="KW-0732">Signal</keyword>
<proteinExistence type="inferred from homology"/>
<keyword evidence="15" id="KW-1185">Reference proteome</keyword>
<dbReference type="AlphaFoldDB" id="A0A4Z0C679"/>